<comment type="subcellular location">
    <subcellularLocation>
        <location evidence="1">Cell envelope</location>
    </subcellularLocation>
</comment>
<dbReference type="InterPro" id="IPR018976">
    <property type="entry name" value="Imelysin-like"/>
</dbReference>
<reference evidence="5 6" key="1">
    <citation type="journal article" date="2021" name="Arch. Microbiol.">
        <title>Thalassobius aquimarinus sp. nov., isolated from the Sea of Japan seashore.</title>
        <authorList>
            <person name="Kurilenko V.V."/>
            <person name="Romanenko L.A."/>
            <person name="Chernysheva N.Y."/>
            <person name="Velansky P.V."/>
            <person name="Tekutyeva L.A."/>
            <person name="Isaeva M.P."/>
            <person name="Mikhailov V.V."/>
        </authorList>
    </citation>
    <scope>NUCLEOTIDE SEQUENCE [LARGE SCALE GENOMIC DNA]</scope>
    <source>
        <strain evidence="5 6">KMM 8518</strain>
    </source>
</reference>
<feature type="chain" id="PRO_5045245997" evidence="3">
    <location>
        <begin position="20"/>
        <end position="341"/>
    </location>
</feature>
<dbReference type="CDD" id="cd14659">
    <property type="entry name" value="Imelysin-like_IPPA"/>
    <property type="match status" value="1"/>
</dbReference>
<evidence type="ECO:0000259" key="4">
    <source>
        <dbReference type="Pfam" id="PF09375"/>
    </source>
</evidence>
<dbReference type="InterPro" id="IPR038352">
    <property type="entry name" value="Imelysin_sf"/>
</dbReference>
<evidence type="ECO:0000256" key="3">
    <source>
        <dbReference type="SAM" id="SignalP"/>
    </source>
</evidence>
<accession>A0ABS5HKR7</accession>
<sequence>MFRPLAAALLLCLPVPALASPPDNAPVDPVAAVVDQLILPGFDRLQTRSAALDAAAAADCDPEAPALRATYHDAFDAWVTVSHLRFGPTETDNRAFSLAFWPDTRGFTSKTLAGLLASQDPAVTDPKSFAELSIAGRGFYGMEYLLYDDRFREPADYACTLIRATAHDIALTAAAIARDWHETYAPGMRSPGSEKSPYRTHEEAVQELFKAFTTGLQFTMDTRLGRPLGSFDRPRPKRAEARRSGRSLRNIELSLGALRRHGVLPATNHPALIKALNEGFDAADEALSRIEDPVFADLNNPSAWLRAEVLQQSIDLIREQHGANLGAALGVASGFNALDGD</sequence>
<proteinExistence type="predicted"/>
<dbReference type="Pfam" id="PF09375">
    <property type="entry name" value="Peptidase_M75"/>
    <property type="match status" value="1"/>
</dbReference>
<evidence type="ECO:0000256" key="2">
    <source>
        <dbReference type="ARBA" id="ARBA00022729"/>
    </source>
</evidence>
<keyword evidence="2 3" id="KW-0732">Signal</keyword>
<keyword evidence="6" id="KW-1185">Reference proteome</keyword>
<protein>
    <submittedName>
        <fullName evidence="5">Imelysin family protein</fullName>
    </submittedName>
</protein>
<feature type="domain" description="Imelysin-like" evidence="4">
    <location>
        <begin position="38"/>
        <end position="315"/>
    </location>
</feature>
<organism evidence="5 6">
    <name type="scientific">Thalassovita aquimarina</name>
    <dbReference type="NCBI Taxonomy" id="2785917"/>
    <lineage>
        <taxon>Bacteria</taxon>
        <taxon>Pseudomonadati</taxon>
        <taxon>Pseudomonadota</taxon>
        <taxon>Alphaproteobacteria</taxon>
        <taxon>Rhodobacterales</taxon>
        <taxon>Roseobacteraceae</taxon>
        <taxon>Thalassovita</taxon>
    </lineage>
</organism>
<evidence type="ECO:0000313" key="5">
    <source>
        <dbReference type="EMBL" id="MBR9649591.1"/>
    </source>
</evidence>
<dbReference type="EMBL" id="JADMKU010000001">
    <property type="protein sequence ID" value="MBR9649591.1"/>
    <property type="molecule type" value="Genomic_DNA"/>
</dbReference>
<dbReference type="Proteomes" id="UP001195941">
    <property type="component" value="Unassembled WGS sequence"/>
</dbReference>
<dbReference type="Gene3D" id="1.20.1420.20">
    <property type="entry name" value="M75 peptidase, HXXE motif"/>
    <property type="match status" value="1"/>
</dbReference>
<evidence type="ECO:0000313" key="6">
    <source>
        <dbReference type="Proteomes" id="UP001195941"/>
    </source>
</evidence>
<gene>
    <name evidence="5" type="ORF">IT775_00445</name>
</gene>
<dbReference type="RefSeq" id="WP_212699102.1">
    <property type="nucleotide sequence ID" value="NZ_JADMKU010000001.1"/>
</dbReference>
<feature type="signal peptide" evidence="3">
    <location>
        <begin position="1"/>
        <end position="19"/>
    </location>
</feature>
<name>A0ABS5HKR7_9RHOB</name>
<evidence type="ECO:0000256" key="1">
    <source>
        <dbReference type="ARBA" id="ARBA00004196"/>
    </source>
</evidence>
<comment type="caution">
    <text evidence="5">The sequence shown here is derived from an EMBL/GenBank/DDBJ whole genome shotgun (WGS) entry which is preliminary data.</text>
</comment>
<dbReference type="InterPro" id="IPR034984">
    <property type="entry name" value="Imelysin-like_IPPA"/>
</dbReference>